<accession>A0A964BPK9</accession>
<organism evidence="1 2">
    <name type="scientific">Waterburya agarophytonicola KI4</name>
    <dbReference type="NCBI Taxonomy" id="2874699"/>
    <lineage>
        <taxon>Bacteria</taxon>
        <taxon>Bacillati</taxon>
        <taxon>Cyanobacteriota</taxon>
        <taxon>Cyanophyceae</taxon>
        <taxon>Pleurocapsales</taxon>
        <taxon>Hyellaceae</taxon>
        <taxon>Waterburya</taxon>
        <taxon>Waterburya agarophytonicola</taxon>
    </lineage>
</organism>
<name>A0A964BPK9_9CYAN</name>
<comment type="caution">
    <text evidence="1">The sequence shown here is derived from an EMBL/GenBank/DDBJ whole genome shotgun (WGS) entry which is preliminary data.</text>
</comment>
<proteinExistence type="predicted"/>
<gene>
    <name evidence="1" type="ORF">I4641_05980</name>
</gene>
<reference evidence="1" key="1">
    <citation type="journal article" date="2021" name="Antonie Van Leeuwenhoek">
        <title>Draft genome and description of Waterburya agarophytonicola gen. nov. sp. nov. (Pleurocapsales, Cyanobacteria): a seaweed symbiont.</title>
        <authorList>
            <person name="Bonthond G."/>
            <person name="Shalygin S."/>
            <person name="Bayer T."/>
            <person name="Weinberger F."/>
        </authorList>
    </citation>
    <scope>NUCLEOTIDE SEQUENCE</scope>
    <source>
        <strain evidence="1">KI4</strain>
    </source>
</reference>
<keyword evidence="2" id="KW-1185">Reference proteome</keyword>
<dbReference type="Proteomes" id="UP000729733">
    <property type="component" value="Unassembled WGS sequence"/>
</dbReference>
<sequence>MNYDLWENITAVEISTVIVEEIVDEMFIPWEAYQGIYYLSRSSLAQSNIDLSLRSHYWQLRRQLELTYCLLLIDPSSQLYNRTLVKEIKGDLPVLTRQDSEWSTLATRLPPPLPSSRHQTMSAVNKLIGDRSFLNTLQQLHQRKIALDRRDRIMTSSSIPNDITNSTYAQTSLQLDGKIINRYCQAILNRSDRNLLLQLHEQSTTAGEHQWRGMIRFMLSLVK</sequence>
<dbReference type="RefSeq" id="WP_229639565.1">
    <property type="nucleotide sequence ID" value="NZ_JADWDC010000010.1"/>
</dbReference>
<evidence type="ECO:0000313" key="1">
    <source>
        <dbReference type="EMBL" id="MCC0176527.1"/>
    </source>
</evidence>
<dbReference type="EMBL" id="JADWDC010000010">
    <property type="protein sequence ID" value="MCC0176527.1"/>
    <property type="molecule type" value="Genomic_DNA"/>
</dbReference>
<evidence type="ECO:0000313" key="2">
    <source>
        <dbReference type="Proteomes" id="UP000729733"/>
    </source>
</evidence>
<protein>
    <submittedName>
        <fullName evidence="1">Uncharacterized protein</fullName>
    </submittedName>
</protein>
<dbReference type="AlphaFoldDB" id="A0A964BPK9"/>